<dbReference type="EMBL" id="UZAH01027757">
    <property type="protein sequence ID" value="VDO94717.1"/>
    <property type="molecule type" value="Genomic_DNA"/>
</dbReference>
<protein>
    <submittedName>
        <fullName evidence="2 4">Uncharacterized protein</fullName>
    </submittedName>
</protein>
<evidence type="ECO:0000313" key="2">
    <source>
        <dbReference type="EMBL" id="VDO94717.1"/>
    </source>
</evidence>
<evidence type="ECO:0000313" key="4">
    <source>
        <dbReference type="WBParaSite" id="HPBE_0001305301-mRNA-1"/>
    </source>
</evidence>
<accession>A0A3P8AD34</accession>
<organism evidence="2">
    <name type="scientific">Heligmosomoides polygyrus</name>
    <name type="common">Parasitic roundworm</name>
    <dbReference type="NCBI Taxonomy" id="6339"/>
    <lineage>
        <taxon>Eukaryota</taxon>
        <taxon>Metazoa</taxon>
        <taxon>Ecdysozoa</taxon>
        <taxon>Nematoda</taxon>
        <taxon>Chromadorea</taxon>
        <taxon>Rhabditida</taxon>
        <taxon>Rhabditina</taxon>
        <taxon>Rhabditomorpha</taxon>
        <taxon>Strongyloidea</taxon>
        <taxon>Heligmosomidae</taxon>
        <taxon>Heligmosomoides</taxon>
    </lineage>
</organism>
<reference evidence="2 3" key="1">
    <citation type="submission" date="2018-11" db="EMBL/GenBank/DDBJ databases">
        <authorList>
            <consortium name="Pathogen Informatics"/>
        </authorList>
    </citation>
    <scope>NUCLEOTIDE SEQUENCE [LARGE SCALE GENOMIC DNA]</scope>
</reference>
<dbReference type="WBParaSite" id="HPBE_0001305301-mRNA-1">
    <property type="protein sequence ID" value="HPBE_0001305301-mRNA-1"/>
    <property type="gene ID" value="HPBE_0001305301"/>
</dbReference>
<feature type="region of interest" description="Disordered" evidence="1">
    <location>
        <begin position="35"/>
        <end position="58"/>
    </location>
</feature>
<dbReference type="Proteomes" id="UP000050761">
    <property type="component" value="Unassembled WGS sequence"/>
</dbReference>
<keyword evidence="3" id="KW-1185">Reference proteome</keyword>
<gene>
    <name evidence="2" type="ORF">HPBE_LOCUS13054</name>
</gene>
<feature type="region of interest" description="Disordered" evidence="1">
    <location>
        <begin position="74"/>
        <end position="156"/>
    </location>
</feature>
<evidence type="ECO:0000256" key="1">
    <source>
        <dbReference type="SAM" id="MobiDB-lite"/>
    </source>
</evidence>
<dbReference type="AlphaFoldDB" id="A0A3P8AD34"/>
<sequence length="177" mass="18497">MWINPTSTEPPAPVTILPVQHVREVQSGYLTMKDTQLGSGSAESGDPTSPPCVPRNSPEGIARLYIIAKQLAEERKGTTTTSTTTTTVASVDPAAPAVPSDTRTDSDATKAQNGGELPPVVAPNGGELPPVVAPNGSDLPPVIDGPTKPPFNDTTPFNGIDVSEVMELRIVKPLCDY</sequence>
<feature type="compositionally biased region" description="Low complexity" evidence="1">
    <location>
        <begin position="78"/>
        <end position="101"/>
    </location>
</feature>
<evidence type="ECO:0000313" key="3">
    <source>
        <dbReference type="Proteomes" id="UP000050761"/>
    </source>
</evidence>
<dbReference type="OrthoDB" id="5790812at2759"/>
<proteinExistence type="predicted"/>
<name>A0A3P8AD34_HELPZ</name>
<reference evidence="4" key="2">
    <citation type="submission" date="2019-09" db="UniProtKB">
        <authorList>
            <consortium name="WormBaseParasite"/>
        </authorList>
    </citation>
    <scope>IDENTIFICATION</scope>
</reference>